<dbReference type="AlphaFoldDB" id="A0AAD6L6G9"/>
<gene>
    <name evidence="1" type="ORF">NC653_040547</name>
</gene>
<dbReference type="Proteomes" id="UP001164929">
    <property type="component" value="Chromosome 19"/>
</dbReference>
<evidence type="ECO:0000313" key="2">
    <source>
        <dbReference type="Proteomes" id="UP001164929"/>
    </source>
</evidence>
<dbReference type="EMBL" id="JAQIZT010000019">
    <property type="protein sequence ID" value="KAJ6951196.1"/>
    <property type="molecule type" value="Genomic_DNA"/>
</dbReference>
<evidence type="ECO:0000313" key="1">
    <source>
        <dbReference type="EMBL" id="KAJ6951196.1"/>
    </source>
</evidence>
<keyword evidence="2" id="KW-1185">Reference proteome</keyword>
<accession>A0AAD6L6G9</accession>
<comment type="caution">
    <text evidence="1">The sequence shown here is derived from an EMBL/GenBank/DDBJ whole genome shotgun (WGS) entry which is preliminary data.</text>
</comment>
<sequence length="32" mass="3914">MQSSLYVHSSSFFRRSTIYHSFFHYIPLFTIL</sequence>
<protein>
    <submittedName>
        <fullName evidence="1">Uncharacterized protein</fullName>
    </submittedName>
</protein>
<reference evidence="1" key="1">
    <citation type="journal article" date="2023" name="Mol. Ecol. Resour.">
        <title>Chromosome-level genome assembly of a triploid poplar Populus alba 'Berolinensis'.</title>
        <authorList>
            <person name="Chen S."/>
            <person name="Yu Y."/>
            <person name="Wang X."/>
            <person name="Wang S."/>
            <person name="Zhang T."/>
            <person name="Zhou Y."/>
            <person name="He R."/>
            <person name="Meng N."/>
            <person name="Wang Y."/>
            <person name="Liu W."/>
            <person name="Liu Z."/>
            <person name="Liu J."/>
            <person name="Guo Q."/>
            <person name="Huang H."/>
            <person name="Sederoff R.R."/>
            <person name="Wang G."/>
            <person name="Qu G."/>
            <person name="Chen S."/>
        </authorList>
    </citation>
    <scope>NUCLEOTIDE SEQUENCE</scope>
    <source>
        <strain evidence="1">SC-2020</strain>
    </source>
</reference>
<name>A0AAD6L6G9_9ROSI</name>
<proteinExistence type="predicted"/>
<organism evidence="1 2">
    <name type="scientific">Populus alba x Populus x berolinensis</name>
    <dbReference type="NCBI Taxonomy" id="444605"/>
    <lineage>
        <taxon>Eukaryota</taxon>
        <taxon>Viridiplantae</taxon>
        <taxon>Streptophyta</taxon>
        <taxon>Embryophyta</taxon>
        <taxon>Tracheophyta</taxon>
        <taxon>Spermatophyta</taxon>
        <taxon>Magnoliopsida</taxon>
        <taxon>eudicotyledons</taxon>
        <taxon>Gunneridae</taxon>
        <taxon>Pentapetalae</taxon>
        <taxon>rosids</taxon>
        <taxon>fabids</taxon>
        <taxon>Malpighiales</taxon>
        <taxon>Salicaceae</taxon>
        <taxon>Saliceae</taxon>
        <taxon>Populus</taxon>
    </lineage>
</organism>